<dbReference type="InterPro" id="IPR002539">
    <property type="entry name" value="MaoC-like_dom"/>
</dbReference>
<dbReference type="Proteomes" id="UP000192660">
    <property type="component" value="Unassembled WGS sequence"/>
</dbReference>
<evidence type="ECO:0000313" key="2">
    <source>
        <dbReference type="EMBL" id="SMC07525.1"/>
    </source>
</evidence>
<organism evidence="2 3">
    <name type="scientific">Sulfobacillus thermosulfidooxidans (strain DSM 9293 / VKM B-1269 / AT-1)</name>
    <dbReference type="NCBI Taxonomy" id="929705"/>
    <lineage>
        <taxon>Bacteria</taxon>
        <taxon>Bacillati</taxon>
        <taxon>Bacillota</taxon>
        <taxon>Clostridia</taxon>
        <taxon>Eubacteriales</taxon>
        <taxon>Clostridiales Family XVII. Incertae Sedis</taxon>
        <taxon>Sulfobacillus</taxon>
    </lineage>
</organism>
<dbReference type="InterPro" id="IPR029069">
    <property type="entry name" value="HotDog_dom_sf"/>
</dbReference>
<dbReference type="OrthoDB" id="9801625at2"/>
<proteinExistence type="predicted"/>
<dbReference type="InterPro" id="IPR052342">
    <property type="entry name" value="MCH/BMMD"/>
</dbReference>
<gene>
    <name evidence="2" type="ORF">SAMN00768000_3430</name>
</gene>
<dbReference type="Pfam" id="PF01575">
    <property type="entry name" value="MaoC_dehydratas"/>
    <property type="match status" value="1"/>
</dbReference>
<feature type="domain" description="MaoC-like" evidence="1">
    <location>
        <begin position="16"/>
        <end position="119"/>
    </location>
</feature>
<dbReference type="Gene3D" id="3.10.129.10">
    <property type="entry name" value="Hotdog Thioesterase"/>
    <property type="match status" value="1"/>
</dbReference>
<dbReference type="AlphaFoldDB" id="A0A1W1WMT0"/>
<dbReference type="SUPFAM" id="SSF54637">
    <property type="entry name" value="Thioesterase/thiol ester dehydrase-isomerase"/>
    <property type="match status" value="1"/>
</dbReference>
<dbReference type="PANTHER" id="PTHR43664">
    <property type="entry name" value="MONOAMINE OXIDASE-RELATED"/>
    <property type="match status" value="1"/>
</dbReference>
<protein>
    <submittedName>
        <fullName evidence="2">Acyl dehydratase</fullName>
    </submittedName>
</protein>
<reference evidence="3" key="1">
    <citation type="submission" date="2017-04" db="EMBL/GenBank/DDBJ databases">
        <authorList>
            <person name="Varghese N."/>
            <person name="Submissions S."/>
        </authorList>
    </citation>
    <scope>NUCLEOTIDE SEQUENCE [LARGE SCALE GENOMIC DNA]</scope>
    <source>
        <strain evidence="3">DSM 9293</strain>
    </source>
</reference>
<evidence type="ECO:0000313" key="3">
    <source>
        <dbReference type="Proteomes" id="UP000192660"/>
    </source>
</evidence>
<dbReference type="STRING" id="28034.BFX07_07460"/>
<sequence>MFDRNFESFNVGDTYISSSRTIRPEDIDIFAEWSGDHYPLHTDETYAKSTRYGERILHGLGTLSISFGLIPLKAPEVIALYGLDHVRFLRPVTIGMAIHVRLVCTNLRHHEQGGIVQVHMTTEDHDGNPLMSAEITMLMRRQS</sequence>
<dbReference type="PANTHER" id="PTHR43664:SF1">
    <property type="entry name" value="BETA-METHYLMALYL-COA DEHYDRATASE"/>
    <property type="match status" value="1"/>
</dbReference>
<dbReference type="EMBL" id="FWWY01000001">
    <property type="protein sequence ID" value="SMC07525.1"/>
    <property type="molecule type" value="Genomic_DNA"/>
</dbReference>
<keyword evidence="3" id="KW-1185">Reference proteome</keyword>
<name>A0A1W1WMT0_SULTA</name>
<evidence type="ECO:0000259" key="1">
    <source>
        <dbReference type="Pfam" id="PF01575"/>
    </source>
</evidence>
<accession>A0A1W1WMT0</accession>
<dbReference type="RefSeq" id="WP_084661812.1">
    <property type="nucleotide sequence ID" value="NZ_FWWY01000001.1"/>
</dbReference>